<evidence type="ECO:0000256" key="2">
    <source>
        <dbReference type="ARBA" id="ARBA00023002"/>
    </source>
</evidence>
<gene>
    <name evidence="4" type="ORF">ACFFJG_15215</name>
</gene>
<dbReference type="SUPFAM" id="SSF51735">
    <property type="entry name" value="NAD(P)-binding Rossmann-fold domains"/>
    <property type="match status" value="1"/>
</dbReference>
<dbReference type="InterPro" id="IPR057326">
    <property type="entry name" value="KR_dom"/>
</dbReference>
<dbReference type="EC" id="1.-.-.-" evidence="4"/>
<dbReference type="PANTHER" id="PTHR44196:SF1">
    <property type="entry name" value="DEHYDROGENASE_REDUCTASE SDR FAMILY MEMBER 7B"/>
    <property type="match status" value="1"/>
</dbReference>
<dbReference type="EMBL" id="JBHLXH010000002">
    <property type="protein sequence ID" value="MFC0223836.1"/>
    <property type="molecule type" value="Genomic_DNA"/>
</dbReference>
<sequence>MTEHHHSTGEGATVSLVVGASSGIGRATAIALAARGDHVGLLARRVDALEDVARECRAAGAASAWVTSCDVDEDDEVAAAVAEGRGRHGRLDVVVHCAGIVTYGRVEEADAEDARRVVHTNLLGAMTVARHVVPVLREQRRGTLVLVGSLLGHVAVPGMTPYVVSKWGVRALARQLHIENIDLPDVHVVHVAPGSVDTEIYDEALDDAGAVNTPPPPVLPPESVARTIVRAIEQHRRSVQTSLVNQALIAAFTAVPWAWDRLVGPVFERVSHRSTETADREARRAG</sequence>
<evidence type="ECO:0000313" key="4">
    <source>
        <dbReference type="EMBL" id="MFC0223836.1"/>
    </source>
</evidence>
<evidence type="ECO:0000313" key="5">
    <source>
        <dbReference type="Proteomes" id="UP001589698"/>
    </source>
</evidence>
<name>A0ABV6E4B9_9ACTN</name>
<feature type="domain" description="Ketoreductase" evidence="3">
    <location>
        <begin position="13"/>
        <end position="187"/>
    </location>
</feature>
<reference evidence="4 5" key="1">
    <citation type="submission" date="2024-09" db="EMBL/GenBank/DDBJ databases">
        <authorList>
            <person name="Sun Q."/>
            <person name="Mori K."/>
        </authorList>
    </citation>
    <scope>NUCLEOTIDE SEQUENCE [LARGE SCALE GENOMIC DNA]</scope>
    <source>
        <strain evidence="4 5">CCM 8654</strain>
    </source>
</reference>
<evidence type="ECO:0000256" key="1">
    <source>
        <dbReference type="ARBA" id="ARBA00006484"/>
    </source>
</evidence>
<comment type="similarity">
    <text evidence="1">Belongs to the short-chain dehydrogenases/reductases (SDR) family.</text>
</comment>
<dbReference type="PANTHER" id="PTHR44196">
    <property type="entry name" value="DEHYDROGENASE/REDUCTASE SDR FAMILY MEMBER 7B"/>
    <property type="match status" value="1"/>
</dbReference>
<dbReference type="SMART" id="SM00822">
    <property type="entry name" value="PKS_KR"/>
    <property type="match status" value="1"/>
</dbReference>
<dbReference type="PRINTS" id="PR00081">
    <property type="entry name" value="GDHRDH"/>
</dbReference>
<organism evidence="4 5">
    <name type="scientific">Nocardioides zeicaulis</name>
    <dbReference type="NCBI Taxonomy" id="1776857"/>
    <lineage>
        <taxon>Bacteria</taxon>
        <taxon>Bacillati</taxon>
        <taxon>Actinomycetota</taxon>
        <taxon>Actinomycetes</taxon>
        <taxon>Propionibacteriales</taxon>
        <taxon>Nocardioidaceae</taxon>
        <taxon>Nocardioides</taxon>
    </lineage>
</organism>
<evidence type="ECO:0000259" key="3">
    <source>
        <dbReference type="SMART" id="SM00822"/>
    </source>
</evidence>
<dbReference type="PROSITE" id="PS00061">
    <property type="entry name" value="ADH_SHORT"/>
    <property type="match status" value="1"/>
</dbReference>
<dbReference type="Pfam" id="PF00106">
    <property type="entry name" value="adh_short"/>
    <property type="match status" value="1"/>
</dbReference>
<keyword evidence="2 4" id="KW-0560">Oxidoreductase</keyword>
<keyword evidence="5" id="KW-1185">Reference proteome</keyword>
<dbReference type="Gene3D" id="3.40.50.720">
    <property type="entry name" value="NAD(P)-binding Rossmann-like Domain"/>
    <property type="match status" value="1"/>
</dbReference>
<comment type="caution">
    <text evidence="4">The sequence shown here is derived from an EMBL/GenBank/DDBJ whole genome shotgun (WGS) entry which is preliminary data.</text>
</comment>
<dbReference type="RefSeq" id="WP_378519632.1">
    <property type="nucleotide sequence ID" value="NZ_CBCSDI010000080.1"/>
</dbReference>
<accession>A0ABV6E4B9</accession>
<dbReference type="InterPro" id="IPR002347">
    <property type="entry name" value="SDR_fam"/>
</dbReference>
<dbReference type="InterPro" id="IPR036291">
    <property type="entry name" value="NAD(P)-bd_dom_sf"/>
</dbReference>
<protein>
    <submittedName>
        <fullName evidence="4">SDR family NAD(P)-dependent oxidoreductase</fullName>
        <ecNumber evidence="4">1.-.-.-</ecNumber>
    </submittedName>
</protein>
<proteinExistence type="inferred from homology"/>
<dbReference type="GO" id="GO:0016491">
    <property type="term" value="F:oxidoreductase activity"/>
    <property type="evidence" value="ECO:0007669"/>
    <property type="project" value="UniProtKB-KW"/>
</dbReference>
<dbReference type="Proteomes" id="UP001589698">
    <property type="component" value="Unassembled WGS sequence"/>
</dbReference>
<dbReference type="InterPro" id="IPR020904">
    <property type="entry name" value="Sc_DH/Rdtase_CS"/>
</dbReference>